<evidence type="ECO:0000256" key="4">
    <source>
        <dbReference type="ARBA" id="ARBA00022692"/>
    </source>
</evidence>
<evidence type="ECO:0000313" key="8">
    <source>
        <dbReference type="EMBL" id="AGA57281.1"/>
    </source>
</evidence>
<evidence type="ECO:0000256" key="7">
    <source>
        <dbReference type="SAM" id="Phobius"/>
    </source>
</evidence>
<dbReference type="OrthoDB" id="2352756at2"/>
<proteinExistence type="inferred from homology"/>
<keyword evidence="6 7" id="KW-0472">Membrane</keyword>
<feature type="transmembrane region" description="Helical" evidence="7">
    <location>
        <begin position="118"/>
        <end position="139"/>
    </location>
</feature>
<dbReference type="AlphaFoldDB" id="L0EC61"/>
<gene>
    <name evidence="8" type="ordered locus">Theco_1108</name>
</gene>
<dbReference type="Pfam" id="PF03994">
    <property type="entry name" value="DUF350"/>
    <property type="match status" value="1"/>
</dbReference>
<accession>L0EC61</accession>
<sequence length="140" mass="15715">MDQALDRWLDNAYFASIAFFSVAILALIVFLFCFEFAVRYNTWDEIKNGNLAVAMATGGKIFGICNLFRFSIQAGDSLYQSLVWAAFGFVLLLAAYFVFEFLTPVFRIDDEIKRDNRAVGFIAMIISISLSYVIGATVLS</sequence>
<dbReference type="eggNOG" id="COG3766">
    <property type="taxonomic scope" value="Bacteria"/>
</dbReference>
<comment type="subcellular location">
    <subcellularLocation>
        <location evidence="1">Cell membrane</location>
        <topology evidence="1">Multi-pass membrane protein</topology>
    </subcellularLocation>
</comment>
<dbReference type="GO" id="GO:0005886">
    <property type="term" value="C:plasma membrane"/>
    <property type="evidence" value="ECO:0007669"/>
    <property type="project" value="UniProtKB-SubCell"/>
</dbReference>
<keyword evidence="4 7" id="KW-0812">Transmembrane</keyword>
<dbReference type="EMBL" id="CP003255">
    <property type="protein sequence ID" value="AGA57281.1"/>
    <property type="molecule type" value="Genomic_DNA"/>
</dbReference>
<dbReference type="STRING" id="717605.Theco_1108"/>
<organism evidence="8 9">
    <name type="scientific">Thermobacillus composti (strain DSM 18247 / JCM 13945 / KWC4)</name>
    <dbReference type="NCBI Taxonomy" id="717605"/>
    <lineage>
        <taxon>Bacteria</taxon>
        <taxon>Bacillati</taxon>
        <taxon>Bacillota</taxon>
        <taxon>Bacilli</taxon>
        <taxon>Bacillales</taxon>
        <taxon>Paenibacillaceae</taxon>
        <taxon>Thermobacillus</taxon>
    </lineage>
</organism>
<evidence type="ECO:0000256" key="6">
    <source>
        <dbReference type="ARBA" id="ARBA00023136"/>
    </source>
</evidence>
<evidence type="ECO:0000256" key="2">
    <source>
        <dbReference type="ARBA" id="ARBA00005779"/>
    </source>
</evidence>
<dbReference type="PANTHER" id="PTHR40043">
    <property type="entry name" value="UPF0719 INNER MEMBRANE PROTEIN YJFL"/>
    <property type="match status" value="1"/>
</dbReference>
<dbReference type="PANTHER" id="PTHR40043:SF1">
    <property type="entry name" value="UPF0719 INNER MEMBRANE PROTEIN YJFL"/>
    <property type="match status" value="1"/>
</dbReference>
<keyword evidence="9" id="KW-1185">Reference proteome</keyword>
<dbReference type="HOGENOM" id="CLU_122820_1_1_9"/>
<feature type="transmembrane region" description="Helical" evidence="7">
    <location>
        <begin position="50"/>
        <end position="70"/>
    </location>
</feature>
<dbReference type="RefSeq" id="WP_015254038.1">
    <property type="nucleotide sequence ID" value="NC_019897.1"/>
</dbReference>
<keyword evidence="5 7" id="KW-1133">Transmembrane helix</keyword>
<comment type="similarity">
    <text evidence="2">Belongs to the UPF0719 family.</text>
</comment>
<evidence type="ECO:0000313" key="9">
    <source>
        <dbReference type="Proteomes" id="UP000010795"/>
    </source>
</evidence>
<reference evidence="9" key="1">
    <citation type="submission" date="2012-01" db="EMBL/GenBank/DDBJ databases">
        <title>Complete sequence of chromosome of Thermobacillus composti KWC4.</title>
        <authorList>
            <person name="Lucas S."/>
            <person name="Han J."/>
            <person name="Lapidus A."/>
            <person name="Cheng J.-F."/>
            <person name="Goodwin L."/>
            <person name="Pitluck S."/>
            <person name="Peters L."/>
            <person name="Ovchinnikova G."/>
            <person name="Teshima H."/>
            <person name="Detter J.C."/>
            <person name="Han C."/>
            <person name="Tapia R."/>
            <person name="Land M."/>
            <person name="Hauser L."/>
            <person name="Kyrpides N."/>
            <person name="Ivanova N."/>
            <person name="Pagani I."/>
            <person name="Anderson I."/>
            <person name="Woyke T."/>
        </authorList>
    </citation>
    <scope>NUCLEOTIDE SEQUENCE [LARGE SCALE GENOMIC DNA]</scope>
    <source>
        <strain evidence="9">DSM 18247 / JCM 13945 / KWC4</strain>
    </source>
</reference>
<dbReference type="InterPro" id="IPR007140">
    <property type="entry name" value="DUF350"/>
</dbReference>
<name>L0EC61_THECK</name>
<dbReference type="KEGG" id="tco:Theco_1108"/>
<keyword evidence="3" id="KW-1003">Cell membrane</keyword>
<dbReference type="Proteomes" id="UP000010795">
    <property type="component" value="Chromosome"/>
</dbReference>
<evidence type="ECO:0000256" key="3">
    <source>
        <dbReference type="ARBA" id="ARBA00022475"/>
    </source>
</evidence>
<evidence type="ECO:0000256" key="1">
    <source>
        <dbReference type="ARBA" id="ARBA00004651"/>
    </source>
</evidence>
<feature type="transmembrane region" description="Helical" evidence="7">
    <location>
        <begin position="12"/>
        <end position="38"/>
    </location>
</feature>
<protein>
    <submittedName>
        <fullName evidence="8">Putative membrane protein</fullName>
    </submittedName>
</protein>
<feature type="transmembrane region" description="Helical" evidence="7">
    <location>
        <begin position="82"/>
        <end position="106"/>
    </location>
</feature>
<evidence type="ECO:0000256" key="5">
    <source>
        <dbReference type="ARBA" id="ARBA00022989"/>
    </source>
</evidence>